<keyword evidence="5" id="KW-0175">Coiled coil</keyword>
<dbReference type="InterPro" id="IPR027417">
    <property type="entry name" value="P-loop_NTPase"/>
</dbReference>
<evidence type="ECO:0000259" key="7">
    <source>
        <dbReference type="PROSITE" id="PS50104"/>
    </source>
</evidence>
<evidence type="ECO:0000256" key="2">
    <source>
        <dbReference type="ARBA" id="ARBA00022737"/>
    </source>
</evidence>
<dbReference type="KEGG" id="rarg:115748806"/>
<dbReference type="SMART" id="SM00369">
    <property type="entry name" value="LRR_TYP"/>
    <property type="match status" value="4"/>
</dbReference>
<feature type="compositionally biased region" description="Polar residues" evidence="6">
    <location>
        <begin position="1350"/>
        <end position="1363"/>
    </location>
</feature>
<keyword evidence="1" id="KW-0433">Leucine-rich repeat</keyword>
<evidence type="ECO:0000313" key="8">
    <source>
        <dbReference type="Proteomes" id="UP000827889"/>
    </source>
</evidence>
<name>A0A8B8Q2I2_9MYRT</name>
<dbReference type="Gene3D" id="1.10.8.430">
    <property type="entry name" value="Helical domain of apoptotic protease-activating factors"/>
    <property type="match status" value="1"/>
</dbReference>
<dbReference type="Pfam" id="PF23282">
    <property type="entry name" value="WHD_ROQ1"/>
    <property type="match status" value="1"/>
</dbReference>
<feature type="region of interest" description="Disordered" evidence="6">
    <location>
        <begin position="1327"/>
        <end position="1406"/>
    </location>
</feature>
<dbReference type="InterPro" id="IPR000157">
    <property type="entry name" value="TIR_dom"/>
</dbReference>
<dbReference type="SMART" id="SM00255">
    <property type="entry name" value="TIR"/>
    <property type="match status" value="1"/>
</dbReference>
<dbReference type="InterPro" id="IPR032675">
    <property type="entry name" value="LRR_dom_sf"/>
</dbReference>
<proteinExistence type="predicted"/>
<dbReference type="Gene3D" id="3.40.50.300">
    <property type="entry name" value="P-loop containing nucleotide triphosphate hydrolases"/>
    <property type="match status" value="1"/>
</dbReference>
<dbReference type="InterPro" id="IPR002182">
    <property type="entry name" value="NB-ARC"/>
</dbReference>
<dbReference type="PROSITE" id="PS50104">
    <property type="entry name" value="TIR"/>
    <property type="match status" value="1"/>
</dbReference>
<feature type="region of interest" description="Disordered" evidence="6">
    <location>
        <begin position="1117"/>
        <end position="1143"/>
    </location>
</feature>
<dbReference type="SUPFAM" id="SSF52540">
    <property type="entry name" value="P-loop containing nucleoside triphosphate hydrolases"/>
    <property type="match status" value="1"/>
</dbReference>
<evidence type="ECO:0000313" key="9">
    <source>
        <dbReference type="RefSeq" id="XP_030541301.1"/>
    </source>
</evidence>
<evidence type="ECO:0000256" key="5">
    <source>
        <dbReference type="SAM" id="Coils"/>
    </source>
</evidence>
<keyword evidence="3" id="KW-0611">Plant defense</keyword>
<dbReference type="Proteomes" id="UP000827889">
    <property type="component" value="Chromosome 4"/>
</dbReference>
<feature type="region of interest" description="Disordered" evidence="6">
    <location>
        <begin position="1187"/>
        <end position="1226"/>
    </location>
</feature>
<evidence type="ECO:0000256" key="4">
    <source>
        <dbReference type="ARBA" id="ARBA00023027"/>
    </source>
</evidence>
<dbReference type="OrthoDB" id="1792791at2759"/>
<dbReference type="Gene3D" id="3.80.10.10">
    <property type="entry name" value="Ribonuclease Inhibitor"/>
    <property type="match status" value="3"/>
</dbReference>
<dbReference type="Pfam" id="PF01582">
    <property type="entry name" value="TIR"/>
    <property type="match status" value="1"/>
</dbReference>
<dbReference type="Pfam" id="PF23598">
    <property type="entry name" value="LRR_14"/>
    <property type="match status" value="1"/>
</dbReference>
<dbReference type="SUPFAM" id="SSF52047">
    <property type="entry name" value="RNI-like"/>
    <property type="match status" value="1"/>
</dbReference>
<feature type="compositionally biased region" description="Polar residues" evidence="6">
    <location>
        <begin position="1121"/>
        <end position="1130"/>
    </location>
</feature>
<dbReference type="GeneID" id="115748806"/>
<evidence type="ECO:0000256" key="3">
    <source>
        <dbReference type="ARBA" id="ARBA00022821"/>
    </source>
</evidence>
<dbReference type="PANTHER" id="PTHR11017">
    <property type="entry name" value="LEUCINE-RICH REPEAT-CONTAINING PROTEIN"/>
    <property type="match status" value="1"/>
</dbReference>
<dbReference type="SUPFAM" id="SSF52058">
    <property type="entry name" value="L domain-like"/>
    <property type="match status" value="1"/>
</dbReference>
<accession>A0A8B8Q2I2</accession>
<feature type="compositionally biased region" description="Low complexity" evidence="6">
    <location>
        <begin position="1209"/>
        <end position="1226"/>
    </location>
</feature>
<evidence type="ECO:0000256" key="1">
    <source>
        <dbReference type="ARBA" id="ARBA00022614"/>
    </source>
</evidence>
<dbReference type="GO" id="GO:0051707">
    <property type="term" value="P:response to other organism"/>
    <property type="evidence" value="ECO:0007669"/>
    <property type="project" value="UniProtKB-ARBA"/>
</dbReference>
<evidence type="ECO:0000256" key="6">
    <source>
        <dbReference type="SAM" id="MobiDB-lite"/>
    </source>
</evidence>
<dbReference type="SUPFAM" id="SSF52200">
    <property type="entry name" value="Toll/Interleukin receptor TIR domain"/>
    <property type="match status" value="1"/>
</dbReference>
<dbReference type="RefSeq" id="XP_030541301.1">
    <property type="nucleotide sequence ID" value="XM_030685441.2"/>
</dbReference>
<dbReference type="Gene3D" id="3.40.50.10140">
    <property type="entry name" value="Toll/interleukin-1 receptor homology (TIR) domain"/>
    <property type="match status" value="1"/>
</dbReference>
<feature type="coiled-coil region" evidence="5">
    <location>
        <begin position="1550"/>
        <end position="1577"/>
    </location>
</feature>
<dbReference type="InterPro" id="IPR055414">
    <property type="entry name" value="LRR_R13L4/SHOC2-like"/>
</dbReference>
<dbReference type="GO" id="GO:0006952">
    <property type="term" value="P:defense response"/>
    <property type="evidence" value="ECO:0007669"/>
    <property type="project" value="UniProtKB-KW"/>
</dbReference>
<dbReference type="PRINTS" id="PR00364">
    <property type="entry name" value="DISEASERSIST"/>
</dbReference>
<reference evidence="9" key="1">
    <citation type="submission" date="2025-08" db="UniProtKB">
        <authorList>
            <consortium name="RefSeq"/>
        </authorList>
    </citation>
    <scope>IDENTIFICATION</scope>
    <source>
        <tissue evidence="9">Leaf</tissue>
    </source>
</reference>
<dbReference type="PANTHER" id="PTHR11017:SF570">
    <property type="entry name" value="DISEASE RESISTANCE PROTEIN (TIR-NBS CLASS)-RELATED"/>
    <property type="match status" value="1"/>
</dbReference>
<keyword evidence="4" id="KW-0520">NAD</keyword>
<dbReference type="InterPro" id="IPR044974">
    <property type="entry name" value="Disease_R_plants"/>
</dbReference>
<keyword evidence="8" id="KW-1185">Reference proteome</keyword>
<gene>
    <name evidence="9" type="primary">LOC115748806</name>
</gene>
<keyword evidence="2" id="KW-0677">Repeat</keyword>
<dbReference type="InterPro" id="IPR042197">
    <property type="entry name" value="Apaf_helical"/>
</dbReference>
<organism evidence="8 9">
    <name type="scientific">Rhodamnia argentea</name>
    <dbReference type="NCBI Taxonomy" id="178133"/>
    <lineage>
        <taxon>Eukaryota</taxon>
        <taxon>Viridiplantae</taxon>
        <taxon>Streptophyta</taxon>
        <taxon>Embryophyta</taxon>
        <taxon>Tracheophyta</taxon>
        <taxon>Spermatophyta</taxon>
        <taxon>Magnoliopsida</taxon>
        <taxon>eudicotyledons</taxon>
        <taxon>Gunneridae</taxon>
        <taxon>Pentapetalae</taxon>
        <taxon>rosids</taxon>
        <taxon>malvids</taxon>
        <taxon>Myrtales</taxon>
        <taxon>Myrtaceae</taxon>
        <taxon>Myrtoideae</taxon>
        <taxon>Myrteae</taxon>
        <taxon>Australasian group</taxon>
        <taxon>Rhodamnia</taxon>
    </lineage>
</organism>
<feature type="domain" description="TIR" evidence="7">
    <location>
        <begin position="4"/>
        <end position="170"/>
    </location>
</feature>
<dbReference type="InterPro" id="IPR003591">
    <property type="entry name" value="Leu-rich_rpt_typical-subtyp"/>
</dbReference>
<protein>
    <submittedName>
        <fullName evidence="9">Disease resistance protein RUN1-like</fullName>
    </submittedName>
</protein>
<sequence length="1648" mass="184084">MEGRDYEVFLSFRGRDVRRGFVSHLYARLRDAGVRTFEAGEYLPIGEEIGPRLLGAIEQSKISIPIFSEGYASSKWCLDELARMVDCRSRKGQIIMPIFYDVQPFEVRRQTGGYGEAFLGHEERVDDMTICKWRAALIEVGGLRGWNVANSLGGEASIIDGVVANVLKVLNRYFVGIEHHVEGVVELLNVESSDVRVVGVHGIGGTGKTTIAKSIYKRISHLFDGCSFLESVRENVKKPGGLVNLQGQLISDLLGEMHRPTRIVVDGAKSLRSRFLHKKVLIVLDDIEPSFDLTPVLGILDWLGSGSRIIITARDEQALDELKVFLKYKVMGMQQGDALKLFLAHAFEGRSAPDDFATLSEDIVSTMDRLPLTIEVVGSYLFSKSKDAWERTLDELKKVPEQVQQKMMVIIEELPDKQRQIFLDIACFFVGEDESVTCYLWSDLDSASRVELEGLVLSSIVKIENKKLWMHDELRELGRNMVKCEHHEPGKRSRLWIHEEASDVLMEKKGTESVEGVLLKFDSRSQCSFSPAHFASTSNMRFLQLDQANLEGNFERRLSSLRWLHWQGCPRNLGAENLDLKKLVILDLSWSKVNEKWKGWSEIKKAENLKVLNLTGCVDLVRTPDLSSYKRLERLILENCIWLVEIDSSVRSLQRLVSLNLRFCTELNKLPEELGVMESLEEILLDGTAVQEIPSSIGHMKNLRRFSACNCLSLIQLPDSMSQVKSLSVLALNGTKLTKLPTSIGELERLQHLSISHCRSILKLPTSLGTLASLIELDLSSTAIVELPDDVEKLNLLKVLKIDFTFVRKLPDAIWTLKRLEELHASRCRSLDGEIPRDIEKLSELRVLKLGYSRIHGLSDKISRLSKLQTLDLLHCDKLRKVPKLPSTLISLSVSSKLMDTIPDISNLVKLGELFVADGSQEQVLPVERQIEAIGCTNLQLGSLLELTILQLSVLKIQPAGLHHLMKLRKLSLCCIHLEELPHLPPVLVTLSLRHYKSQKNFPDLSHLQLLSEFELFDCALTEVPGLGKFKSLRVFRISHCNLQQLDELENLVLLESLNVSYCQSLRELPDLSKQKWNHIKIKGCPNIPDIKSVEHLNSFEKPSSSMIEAESSAKVEFSKPANTEPSSIQGVKRKYKAVSPTDKTTSGKDDCITFHVDDEDTDEGNVLERKKNKSAKSIALAIFDKPSLPPKARAKSPKSDKPITETMGTSNLSSSPSVGVSSTTRGRVTTVASKFSSQSIFGNKRTRSFSNKSNISCVEPDKDSSLSVDLIGPETTGISPSTDGTRSETMDASLIPSTDNQTEGITDGIHQRLSVQTTPALLLLPGPRQGTEGDSLSIPPPPVSEAVDSRSSLARQYENINSPAIVDGHEPSSMPVPAVNPSPSSPGHSLPQPVGRTDVAESSSSSAKAKVALEQVARILHSRVTNSSNVTSEALLASVITDEVIKAKWTEFLELSHGGFPSIANDPVITKRLKALANELCGSDIRFTKSLRFKKQCQDFLAEFLHGIDTYQQNCERIAVLVVSEKDCRYPHSSIEEVCRSLKIKQDALQTLVNDRAGLDAEEADLERRLGEVRNQQRLKDIQMAQIEGALWQDIGSFNTLMGEKNRLDEEMAEKRRIKNKLLLENSRFDHIMSTFQREVRDFVNNM</sequence>
<dbReference type="InterPro" id="IPR035897">
    <property type="entry name" value="Toll_tir_struct_dom_sf"/>
</dbReference>
<dbReference type="GO" id="GO:0043531">
    <property type="term" value="F:ADP binding"/>
    <property type="evidence" value="ECO:0007669"/>
    <property type="project" value="InterPro"/>
</dbReference>
<dbReference type="GO" id="GO:0007165">
    <property type="term" value="P:signal transduction"/>
    <property type="evidence" value="ECO:0007669"/>
    <property type="project" value="InterPro"/>
</dbReference>
<dbReference type="InterPro" id="IPR058192">
    <property type="entry name" value="WHD_ROQ1-like"/>
</dbReference>
<dbReference type="Pfam" id="PF00931">
    <property type="entry name" value="NB-ARC"/>
    <property type="match status" value="1"/>
</dbReference>
<dbReference type="FunFam" id="3.40.50.10140:FF:000007">
    <property type="entry name" value="Disease resistance protein (TIR-NBS-LRR class)"/>
    <property type="match status" value="1"/>
</dbReference>